<dbReference type="GO" id="GO:0003684">
    <property type="term" value="F:damaged DNA binding"/>
    <property type="evidence" value="ECO:0007669"/>
    <property type="project" value="TreeGrafter"/>
</dbReference>
<keyword evidence="11" id="KW-0539">Nucleus</keyword>
<dbReference type="Pfam" id="PF13476">
    <property type="entry name" value="AAA_23"/>
    <property type="match status" value="1"/>
</dbReference>
<feature type="coiled-coil region" evidence="12">
    <location>
        <begin position="650"/>
        <end position="751"/>
    </location>
</feature>
<evidence type="ECO:0000256" key="4">
    <source>
        <dbReference type="ARBA" id="ARBA00022454"/>
    </source>
</evidence>
<dbReference type="InterPro" id="IPR027417">
    <property type="entry name" value="P-loop_NTPase"/>
</dbReference>
<feature type="coiled-coil region" evidence="12">
    <location>
        <begin position="789"/>
        <end position="903"/>
    </location>
</feature>
<evidence type="ECO:0000256" key="7">
    <source>
        <dbReference type="ARBA" id="ARBA00022840"/>
    </source>
</evidence>
<feature type="coiled-coil region" evidence="12">
    <location>
        <begin position="247"/>
        <end position="438"/>
    </location>
</feature>
<keyword evidence="6" id="KW-0227">DNA damage</keyword>
<dbReference type="GO" id="GO:0000724">
    <property type="term" value="P:double-strand break repair via homologous recombination"/>
    <property type="evidence" value="ECO:0007669"/>
    <property type="project" value="TreeGrafter"/>
</dbReference>
<evidence type="ECO:0000256" key="12">
    <source>
        <dbReference type="SAM" id="Coils"/>
    </source>
</evidence>
<evidence type="ECO:0000256" key="11">
    <source>
        <dbReference type="ARBA" id="ARBA00023242"/>
    </source>
</evidence>
<keyword evidence="9" id="KW-0233">DNA recombination</keyword>
<keyword evidence="4" id="KW-0158">Chromosome</keyword>
<evidence type="ECO:0000256" key="1">
    <source>
        <dbReference type="ARBA" id="ARBA00004123"/>
    </source>
</evidence>
<dbReference type="InterPro" id="IPR038729">
    <property type="entry name" value="Rad50/SbcC_AAA"/>
</dbReference>
<evidence type="ECO:0000313" key="15">
    <source>
        <dbReference type="Proteomes" id="UP000325440"/>
    </source>
</evidence>
<organism evidence="14 15">
    <name type="scientific">Cinara cedri</name>
    <dbReference type="NCBI Taxonomy" id="506608"/>
    <lineage>
        <taxon>Eukaryota</taxon>
        <taxon>Metazoa</taxon>
        <taxon>Ecdysozoa</taxon>
        <taxon>Arthropoda</taxon>
        <taxon>Hexapoda</taxon>
        <taxon>Insecta</taxon>
        <taxon>Pterygota</taxon>
        <taxon>Neoptera</taxon>
        <taxon>Paraneoptera</taxon>
        <taxon>Hemiptera</taxon>
        <taxon>Sternorrhyncha</taxon>
        <taxon>Aphidomorpha</taxon>
        <taxon>Aphidoidea</taxon>
        <taxon>Aphididae</taxon>
        <taxon>Lachninae</taxon>
        <taxon>Cinara</taxon>
    </lineage>
</organism>
<evidence type="ECO:0000256" key="6">
    <source>
        <dbReference type="ARBA" id="ARBA00022763"/>
    </source>
</evidence>
<evidence type="ECO:0000256" key="10">
    <source>
        <dbReference type="ARBA" id="ARBA00023204"/>
    </source>
</evidence>
<dbReference type="GO" id="GO:0005634">
    <property type="term" value="C:nucleus"/>
    <property type="evidence" value="ECO:0007669"/>
    <property type="project" value="UniProtKB-SubCell"/>
</dbReference>
<keyword evidence="7" id="KW-0067">ATP-binding</keyword>
<evidence type="ECO:0000256" key="8">
    <source>
        <dbReference type="ARBA" id="ARBA00023054"/>
    </source>
</evidence>
<gene>
    <name evidence="14" type="ORF">CINCED_3A002979</name>
</gene>
<dbReference type="GO" id="GO:0005524">
    <property type="term" value="F:ATP binding"/>
    <property type="evidence" value="ECO:0007669"/>
    <property type="project" value="UniProtKB-KW"/>
</dbReference>
<keyword evidence="5" id="KW-0547">Nucleotide-binding</keyword>
<dbReference type="Gene3D" id="1.10.287.1490">
    <property type="match status" value="1"/>
</dbReference>
<proteinExistence type="inferred from homology"/>
<dbReference type="OrthoDB" id="10072614at2759"/>
<evidence type="ECO:0000256" key="5">
    <source>
        <dbReference type="ARBA" id="ARBA00022741"/>
    </source>
</evidence>
<evidence type="ECO:0000259" key="13">
    <source>
        <dbReference type="Pfam" id="PF13476"/>
    </source>
</evidence>
<sequence>MNFTPQLSQKIGNLSGKFDEDSDYNDKDWYNGSIKSITLENFMCHSNFHLTLNPRINFISGLNGSGKSAIQTALVIGFGARASITNRADSLKKFIKYGCSSATIAIKIANGGIGSYESTPFKPEVYGKEITIVRQITESGSVPYKFLNENGRIVKASKNELKSLTLHFNILVENPICVMNQNMVKTFHKSANPNAKYDLFYKAISGNIYEAQIEKTKSVANEYSDKLQNVESVLNQCFKEVNEYEIYEKKNQRLGTLRNKKMEFQNEYAWGIISEYEQNYKSILSQIEVQKNNMSGNTEKKIELEENLKTCLESLEIKKDALKNMEDSRTRNHFIYMDTKKELKEKTNECEIQQNVVRKYQNSLNSLINDRKEFERHIEIERQKGNTNSLAQIRAKLSQCEENIAEVEAAWKTNMEHEQTLRNTIDDLKQRMGQIKDNNISPIQRTIIEINRNIKNMSQQQDKIHFYGNWMPNLVENIEIAFKQRKFIKKPIGPIGAYIKVNNNKWIFSIENHLGRGNLKTFLVDNFADNKVLQSIMNKTIPSSERKPTVITSKFFDKVHDISTKKTTNSMFDMLTFTSPAVANCLIDNNRIEKIMLIDDTIEAMPLMENVSRVPRNCNFSLTLDGTQVYPSPSYRVYALQNPSEPVLLLSDVSVAMNNLKHQKNELEKKISNLNKEFENFEQSKLENQKNLNKTQLETRLLKAKYEEYNKKINELKAKCEEDQDDRLAFLTEEINEINKKIDKVVQLKENAMEPIAGYNKEIHEITQRLHEVKSIIEKTDRSAILEQIEGFQTQIKNYQMEMSQINQNLVEQNKTLTTLLKTAEKEKEILINKTEEAQNFCEKINVTRSVEDIKTDIKEITHKYDLLKMELNKRGENYLVLRDEYKKKKEEYIRQRALYKQIVEIYQSNNKSIKLSKIALDNYVQFIKLKVIESFDLVLLIRKIKGQLLIDSQEQSMVITMFDNISTSCASGGERTFATVALIIALWSNMQLPFYSIDEYDVYMDNVNRLATTQLLMMAIEQRKNQFIFLTPQDISHIKKKHNIKIVKLKEPRI</sequence>
<evidence type="ECO:0000256" key="3">
    <source>
        <dbReference type="ARBA" id="ARBA00006793"/>
    </source>
</evidence>
<dbReference type="PANTHER" id="PTHR19306:SF6">
    <property type="entry name" value="STRUCTURAL MAINTENANCE OF CHROMOSOMES PROTEIN 6"/>
    <property type="match status" value="1"/>
</dbReference>
<dbReference type="EMBL" id="CABPRJ010000495">
    <property type="protein sequence ID" value="VVC29596.1"/>
    <property type="molecule type" value="Genomic_DNA"/>
</dbReference>
<dbReference type="SUPFAM" id="SSF52540">
    <property type="entry name" value="P-loop containing nucleoside triphosphate hydrolases"/>
    <property type="match status" value="1"/>
</dbReference>
<name>A0A5E4MDW3_9HEMI</name>
<evidence type="ECO:0000256" key="2">
    <source>
        <dbReference type="ARBA" id="ARBA00004286"/>
    </source>
</evidence>
<dbReference type="GO" id="GO:0030915">
    <property type="term" value="C:Smc5-Smc6 complex"/>
    <property type="evidence" value="ECO:0007669"/>
    <property type="project" value="TreeGrafter"/>
</dbReference>
<keyword evidence="8 12" id="KW-0175">Coiled coil</keyword>
<keyword evidence="15" id="KW-1185">Reference proteome</keyword>
<keyword evidence="14" id="KW-0378">Hydrolase</keyword>
<protein>
    <submittedName>
        <fullName evidence="14">P-loop containing nucleoside triphosphate hydrolase</fullName>
    </submittedName>
</protein>
<keyword evidence="10" id="KW-0234">DNA repair</keyword>
<dbReference type="AlphaFoldDB" id="A0A5E4MDW3"/>
<dbReference type="GO" id="GO:0003697">
    <property type="term" value="F:single-stranded DNA binding"/>
    <property type="evidence" value="ECO:0007669"/>
    <property type="project" value="TreeGrafter"/>
</dbReference>
<dbReference type="PANTHER" id="PTHR19306">
    <property type="entry name" value="STRUCTURAL MAINTENANCE OF CHROMOSOMES 5,6 SMC5, SMC6"/>
    <property type="match status" value="1"/>
</dbReference>
<dbReference type="Gene3D" id="3.40.50.300">
    <property type="entry name" value="P-loop containing nucleotide triphosphate hydrolases"/>
    <property type="match status" value="2"/>
</dbReference>
<comment type="subcellular location">
    <subcellularLocation>
        <location evidence="2">Chromosome</location>
    </subcellularLocation>
    <subcellularLocation>
        <location evidence="1">Nucleus</location>
    </subcellularLocation>
</comment>
<accession>A0A5E4MDW3</accession>
<comment type="similarity">
    <text evidence="3">Belongs to the SMC family. SMC6 subfamily.</text>
</comment>
<dbReference type="GO" id="GO:0016887">
    <property type="term" value="F:ATP hydrolysis activity"/>
    <property type="evidence" value="ECO:0007669"/>
    <property type="project" value="InterPro"/>
</dbReference>
<reference evidence="14 15" key="1">
    <citation type="submission" date="2019-08" db="EMBL/GenBank/DDBJ databases">
        <authorList>
            <person name="Alioto T."/>
            <person name="Alioto T."/>
            <person name="Gomez Garrido J."/>
        </authorList>
    </citation>
    <scope>NUCLEOTIDE SEQUENCE [LARGE SCALE GENOMIC DNA]</scope>
</reference>
<evidence type="ECO:0000256" key="9">
    <source>
        <dbReference type="ARBA" id="ARBA00023172"/>
    </source>
</evidence>
<evidence type="ECO:0000313" key="14">
    <source>
        <dbReference type="EMBL" id="VVC29596.1"/>
    </source>
</evidence>
<feature type="domain" description="Rad50/SbcC-type AAA" evidence="13">
    <location>
        <begin position="36"/>
        <end position="241"/>
    </location>
</feature>
<dbReference type="Proteomes" id="UP000325440">
    <property type="component" value="Unassembled WGS sequence"/>
</dbReference>
<dbReference type="GO" id="GO:0035861">
    <property type="term" value="C:site of double-strand break"/>
    <property type="evidence" value="ECO:0007669"/>
    <property type="project" value="TreeGrafter"/>
</dbReference>